<dbReference type="eggNOG" id="COG0520">
    <property type="taxonomic scope" value="Bacteria"/>
</dbReference>
<protein>
    <recommendedName>
        <fullName evidence="3">cysteine desulfurase</fullName>
        <ecNumber evidence="3">2.8.1.7</ecNumber>
    </recommendedName>
</protein>
<dbReference type="PIRSF" id="PIRSF005572">
    <property type="entry name" value="NifS"/>
    <property type="match status" value="1"/>
</dbReference>
<comment type="catalytic activity">
    <reaction evidence="6">
        <text>(sulfur carrier)-H + L-cysteine = (sulfur carrier)-SH + L-alanine</text>
        <dbReference type="Rhea" id="RHEA:43892"/>
        <dbReference type="Rhea" id="RHEA-COMP:14737"/>
        <dbReference type="Rhea" id="RHEA-COMP:14739"/>
        <dbReference type="ChEBI" id="CHEBI:29917"/>
        <dbReference type="ChEBI" id="CHEBI:35235"/>
        <dbReference type="ChEBI" id="CHEBI:57972"/>
        <dbReference type="ChEBI" id="CHEBI:64428"/>
        <dbReference type="EC" id="2.8.1.7"/>
    </reaction>
</comment>
<dbReference type="PROSITE" id="PS00595">
    <property type="entry name" value="AA_TRANSFER_CLASS_5"/>
    <property type="match status" value="1"/>
</dbReference>
<dbReference type="SUPFAM" id="SSF53383">
    <property type="entry name" value="PLP-dependent transferases"/>
    <property type="match status" value="1"/>
</dbReference>
<dbReference type="NCBIfam" id="TIGR01977">
    <property type="entry name" value="am_tr_V_EF2568"/>
    <property type="match status" value="1"/>
</dbReference>
<reference evidence="9 10" key="1">
    <citation type="submission" date="2014-09" db="EMBL/GenBank/DDBJ databases">
        <title>Genome sequencing and annotation of Bacillus Okhensis strain Kh10-101T.</title>
        <authorList>
            <person name="Prakash J.S."/>
        </authorList>
    </citation>
    <scope>NUCLEOTIDE SEQUENCE [LARGE SCALE GENOMIC DNA]</scope>
    <source>
        <strain evidence="10">Kh10-101T</strain>
    </source>
</reference>
<dbReference type="RefSeq" id="WP_034628894.1">
    <property type="nucleotide sequence ID" value="NZ_JRJU01000012.1"/>
</dbReference>
<dbReference type="InterPro" id="IPR015421">
    <property type="entry name" value="PyrdxlP-dep_Trfase_major"/>
</dbReference>
<dbReference type="OrthoDB" id="9804366at2"/>
<dbReference type="Gene3D" id="3.90.1150.10">
    <property type="entry name" value="Aspartate Aminotransferase, domain 1"/>
    <property type="match status" value="1"/>
</dbReference>
<proteinExistence type="inferred from homology"/>
<dbReference type="InterPro" id="IPR015424">
    <property type="entry name" value="PyrdxlP-dep_Trfase"/>
</dbReference>
<dbReference type="Proteomes" id="UP000030832">
    <property type="component" value="Unassembled WGS sequence"/>
</dbReference>
<dbReference type="CDD" id="cd06453">
    <property type="entry name" value="SufS_like"/>
    <property type="match status" value="1"/>
</dbReference>
<feature type="domain" description="Aminotransferase class V" evidence="8">
    <location>
        <begin position="2"/>
        <end position="371"/>
    </location>
</feature>
<evidence type="ECO:0000256" key="1">
    <source>
        <dbReference type="ARBA" id="ARBA00001933"/>
    </source>
</evidence>
<dbReference type="GO" id="GO:0030170">
    <property type="term" value="F:pyridoxal phosphate binding"/>
    <property type="evidence" value="ECO:0007669"/>
    <property type="project" value="InterPro"/>
</dbReference>
<organism evidence="9 10">
    <name type="scientific">Halalkalibacter okhensis</name>
    <dbReference type="NCBI Taxonomy" id="333138"/>
    <lineage>
        <taxon>Bacteria</taxon>
        <taxon>Bacillati</taxon>
        <taxon>Bacillota</taxon>
        <taxon>Bacilli</taxon>
        <taxon>Bacillales</taxon>
        <taxon>Bacillaceae</taxon>
        <taxon>Halalkalibacter</taxon>
    </lineage>
</organism>
<dbReference type="EMBL" id="JRJU01000012">
    <property type="protein sequence ID" value="KHF40066.1"/>
    <property type="molecule type" value="Genomic_DNA"/>
</dbReference>
<dbReference type="InterPro" id="IPR000192">
    <property type="entry name" value="Aminotrans_V_dom"/>
</dbReference>
<comment type="cofactor">
    <cofactor evidence="1 7">
        <name>pyridoxal 5'-phosphate</name>
        <dbReference type="ChEBI" id="CHEBI:597326"/>
    </cofactor>
</comment>
<comment type="similarity">
    <text evidence="2">Belongs to the class-V pyridoxal-phosphate-dependent aminotransferase family. Csd subfamily.</text>
</comment>
<evidence type="ECO:0000256" key="7">
    <source>
        <dbReference type="RuleBase" id="RU004504"/>
    </source>
</evidence>
<evidence type="ECO:0000256" key="6">
    <source>
        <dbReference type="ARBA" id="ARBA00050776"/>
    </source>
</evidence>
<dbReference type="InterPro" id="IPR010970">
    <property type="entry name" value="Cys_dSase_SufS"/>
</dbReference>
<comment type="caution">
    <text evidence="9">The sequence shown here is derived from an EMBL/GenBank/DDBJ whole genome shotgun (WGS) entry which is preliminary data.</text>
</comment>
<keyword evidence="5" id="KW-0663">Pyridoxal phosphate</keyword>
<sequence length="383" mass="41574">MIYFDHAASSYPKPEQVAFAMHEAVTSYSANPGRGGHKLAEQAGNVIEQARKKIATLFHAPSKKHVWFYQNATMALNQAILGFPFQEGDHVVATMFEHNSIIRPLEKLVLEKGISITYVEPNEEGIIDVRQFEDAHTEKTRMVAISHASNVTGAVVSIKDVGKFAKKEEIVVLLDASQTAGTIPIDMESDGIDLLAFAGHKSLLGPQGTGVLLSKGDYNLSPLVVGGTGSQSELLHQPQSWPNRYEAGTLNTPGIAGLAAGIDAVIEMGIEAIWEHEKELMDHFIKGLAGISGVTSYGPSDLSKRVAVIPFEIEGIASHEAAMILDEHYQIAVRAGMHCAPKTHETLQTSENGLVRVSFGPYNTIKEVDTLLEAIEEIRQAFL</sequence>
<evidence type="ECO:0000313" key="9">
    <source>
        <dbReference type="EMBL" id="KHF40066.1"/>
    </source>
</evidence>
<evidence type="ECO:0000256" key="5">
    <source>
        <dbReference type="ARBA" id="ARBA00022898"/>
    </source>
</evidence>
<dbReference type="PANTHER" id="PTHR43586">
    <property type="entry name" value="CYSTEINE DESULFURASE"/>
    <property type="match status" value="1"/>
</dbReference>
<dbReference type="PANTHER" id="PTHR43586:SF4">
    <property type="entry name" value="ISOPENICILLIN N EPIMERASE"/>
    <property type="match status" value="1"/>
</dbReference>
<gene>
    <name evidence="9" type="ORF">LQ50_11115</name>
</gene>
<name>A0A0B0IK62_9BACI</name>
<evidence type="ECO:0000256" key="2">
    <source>
        <dbReference type="ARBA" id="ARBA00010447"/>
    </source>
</evidence>
<dbReference type="InterPro" id="IPR020578">
    <property type="entry name" value="Aminotrans_V_PyrdxlP_BS"/>
</dbReference>
<dbReference type="GO" id="GO:0006534">
    <property type="term" value="P:cysteine metabolic process"/>
    <property type="evidence" value="ECO:0007669"/>
    <property type="project" value="InterPro"/>
</dbReference>
<dbReference type="AlphaFoldDB" id="A0A0B0IK62"/>
<evidence type="ECO:0000256" key="3">
    <source>
        <dbReference type="ARBA" id="ARBA00012239"/>
    </source>
</evidence>
<evidence type="ECO:0000259" key="8">
    <source>
        <dbReference type="Pfam" id="PF00266"/>
    </source>
</evidence>
<keyword evidence="10" id="KW-1185">Reference proteome</keyword>
<dbReference type="Gene3D" id="3.40.640.10">
    <property type="entry name" value="Type I PLP-dependent aspartate aminotransferase-like (Major domain)"/>
    <property type="match status" value="1"/>
</dbReference>
<keyword evidence="4" id="KW-0808">Transferase</keyword>
<accession>A0A0B0IK62</accession>
<evidence type="ECO:0000256" key="4">
    <source>
        <dbReference type="ARBA" id="ARBA00022679"/>
    </source>
</evidence>
<dbReference type="InterPro" id="IPR015422">
    <property type="entry name" value="PyrdxlP-dep_Trfase_small"/>
</dbReference>
<dbReference type="EC" id="2.8.1.7" evidence="3"/>
<evidence type="ECO:0000313" key="10">
    <source>
        <dbReference type="Proteomes" id="UP000030832"/>
    </source>
</evidence>
<dbReference type="InterPro" id="IPR016454">
    <property type="entry name" value="Cysteine_dSase"/>
</dbReference>
<dbReference type="Pfam" id="PF00266">
    <property type="entry name" value="Aminotran_5"/>
    <property type="match status" value="1"/>
</dbReference>
<dbReference type="GO" id="GO:0031071">
    <property type="term" value="F:cysteine desulfurase activity"/>
    <property type="evidence" value="ECO:0007669"/>
    <property type="project" value="UniProtKB-EC"/>
</dbReference>
<dbReference type="STRING" id="333138.LQ50_11115"/>
<dbReference type="InterPro" id="IPR010969">
    <property type="entry name" value="Cys_dSase-rel_unknwn_funct"/>
</dbReference>